<organism evidence="7 8">
    <name type="scientific">Brevibacillus fluminis</name>
    <dbReference type="NCBI Taxonomy" id="511487"/>
    <lineage>
        <taxon>Bacteria</taxon>
        <taxon>Bacillati</taxon>
        <taxon>Bacillota</taxon>
        <taxon>Bacilli</taxon>
        <taxon>Bacillales</taxon>
        <taxon>Paenibacillaceae</taxon>
        <taxon>Brevibacillus</taxon>
    </lineage>
</organism>
<dbReference type="RefSeq" id="WP_122921744.1">
    <property type="nucleotide sequence ID" value="NZ_RHHQ01000063.1"/>
</dbReference>
<feature type="transmembrane region" description="Helical" evidence="6">
    <location>
        <begin position="318"/>
        <end position="344"/>
    </location>
</feature>
<evidence type="ECO:0000256" key="6">
    <source>
        <dbReference type="SAM" id="Phobius"/>
    </source>
</evidence>
<dbReference type="PANTHER" id="PTHR21716">
    <property type="entry name" value="TRANSMEMBRANE PROTEIN"/>
    <property type="match status" value="1"/>
</dbReference>
<feature type="transmembrane region" description="Helical" evidence="6">
    <location>
        <begin position="246"/>
        <end position="273"/>
    </location>
</feature>
<proteinExistence type="inferred from homology"/>
<protein>
    <submittedName>
        <fullName evidence="7">AI-2E family transporter</fullName>
    </submittedName>
</protein>
<dbReference type="InterPro" id="IPR002549">
    <property type="entry name" value="AI-2E-like"/>
</dbReference>
<evidence type="ECO:0000256" key="1">
    <source>
        <dbReference type="ARBA" id="ARBA00004141"/>
    </source>
</evidence>
<dbReference type="Pfam" id="PF01594">
    <property type="entry name" value="AI-2E_transport"/>
    <property type="match status" value="1"/>
</dbReference>
<evidence type="ECO:0000256" key="4">
    <source>
        <dbReference type="ARBA" id="ARBA00022989"/>
    </source>
</evidence>
<feature type="non-terminal residue" evidence="7">
    <location>
        <position position="370"/>
    </location>
</feature>
<feature type="transmembrane region" description="Helical" evidence="6">
    <location>
        <begin position="69"/>
        <end position="89"/>
    </location>
</feature>
<dbReference type="Proteomes" id="UP000271031">
    <property type="component" value="Unassembled WGS sequence"/>
</dbReference>
<comment type="caution">
    <text evidence="7">The sequence shown here is derived from an EMBL/GenBank/DDBJ whole genome shotgun (WGS) entry which is preliminary data.</text>
</comment>
<keyword evidence="4 6" id="KW-1133">Transmembrane helix</keyword>
<dbReference type="PANTHER" id="PTHR21716:SF68">
    <property type="entry name" value="TRANSPORT PROTEIN YTVI-RELATED"/>
    <property type="match status" value="1"/>
</dbReference>
<keyword evidence="5 6" id="KW-0472">Membrane</keyword>
<reference evidence="7 8" key="1">
    <citation type="submission" date="2018-10" db="EMBL/GenBank/DDBJ databases">
        <title>Phylogenomics of Brevibacillus.</title>
        <authorList>
            <person name="Dunlap C."/>
        </authorList>
    </citation>
    <scope>NUCLEOTIDE SEQUENCE [LARGE SCALE GENOMIC DNA]</scope>
    <source>
        <strain evidence="7 8">JCM 15716</strain>
    </source>
</reference>
<comment type="subcellular location">
    <subcellularLocation>
        <location evidence="1">Membrane</location>
        <topology evidence="1">Multi-pass membrane protein</topology>
    </subcellularLocation>
</comment>
<feature type="transmembrane region" description="Helical" evidence="6">
    <location>
        <begin position="280"/>
        <end position="298"/>
    </location>
</feature>
<dbReference type="GO" id="GO:0055085">
    <property type="term" value="P:transmembrane transport"/>
    <property type="evidence" value="ECO:0007669"/>
    <property type="project" value="TreeGrafter"/>
</dbReference>
<evidence type="ECO:0000256" key="5">
    <source>
        <dbReference type="ARBA" id="ARBA00023136"/>
    </source>
</evidence>
<comment type="similarity">
    <text evidence="2">Belongs to the autoinducer-2 exporter (AI-2E) (TC 2.A.86) family.</text>
</comment>
<evidence type="ECO:0000313" key="8">
    <source>
        <dbReference type="Proteomes" id="UP000271031"/>
    </source>
</evidence>
<keyword evidence="8" id="KW-1185">Reference proteome</keyword>
<gene>
    <name evidence="7" type="ORF">EDM56_30890</name>
</gene>
<evidence type="ECO:0000256" key="3">
    <source>
        <dbReference type="ARBA" id="ARBA00022692"/>
    </source>
</evidence>
<dbReference type="AlphaFoldDB" id="A0A3M8CQ51"/>
<sequence>MIAFYKKYARTAFDLALVVLTIFLIMSSFSYLFSIATPIFIALLIYFMVAPTANFLHRKGLKKSIATNIAMIVFILLVLGVIFVAGLVITNQILSLSAIIPKYIHLLQGEIVKNADYYQSKINALPPEVLEKAKEYVGLIAQKSSAYLSAALVGTVGAITSFSTMFFNFVVGIILAYFLSLEIGDWKRIAAEKTPRTFKNAFIFLKENVLNGIGKYVKAQLLLICISFMIIFLGLLFAGVDNALTIALLSALLDILPLLGMPVIFIPWAVYLLIVGQTGFGLYLLGLLAFSMIFRQIAEPKIAGDSLGVSAFTMFSFMIISLSIFGVAGIIASPILIILIKALYEKGIMKKLVRMPQDEFDEEEKKTELV</sequence>
<feature type="transmembrane region" description="Helical" evidence="6">
    <location>
        <begin position="39"/>
        <end position="57"/>
    </location>
</feature>
<feature type="transmembrane region" description="Helical" evidence="6">
    <location>
        <begin position="12"/>
        <end position="33"/>
    </location>
</feature>
<feature type="transmembrane region" description="Helical" evidence="6">
    <location>
        <begin position="146"/>
        <end position="179"/>
    </location>
</feature>
<dbReference type="EMBL" id="RHHQ01000063">
    <property type="protein sequence ID" value="RNB77025.1"/>
    <property type="molecule type" value="Genomic_DNA"/>
</dbReference>
<feature type="transmembrane region" description="Helical" evidence="6">
    <location>
        <begin position="221"/>
        <end position="240"/>
    </location>
</feature>
<evidence type="ECO:0000313" key="7">
    <source>
        <dbReference type="EMBL" id="RNB77025.1"/>
    </source>
</evidence>
<dbReference type="GO" id="GO:0016020">
    <property type="term" value="C:membrane"/>
    <property type="evidence" value="ECO:0007669"/>
    <property type="project" value="UniProtKB-SubCell"/>
</dbReference>
<evidence type="ECO:0000256" key="2">
    <source>
        <dbReference type="ARBA" id="ARBA00009773"/>
    </source>
</evidence>
<dbReference type="OrthoDB" id="9774361at2"/>
<keyword evidence="3 6" id="KW-0812">Transmembrane</keyword>
<accession>A0A3M8CQ51</accession>
<name>A0A3M8CQ51_9BACL</name>